<name>A0A7J8E8V0_ROUAE</name>
<reference evidence="2 3" key="1">
    <citation type="journal article" date="2020" name="Nature">
        <title>Six reference-quality genomes reveal evolution of bat adaptations.</title>
        <authorList>
            <person name="Jebb D."/>
            <person name="Huang Z."/>
            <person name="Pippel M."/>
            <person name="Hughes G.M."/>
            <person name="Lavrichenko K."/>
            <person name="Devanna P."/>
            <person name="Winkler S."/>
            <person name="Jermiin L.S."/>
            <person name="Skirmuntt E.C."/>
            <person name="Katzourakis A."/>
            <person name="Burkitt-Gray L."/>
            <person name="Ray D.A."/>
            <person name="Sullivan K.A.M."/>
            <person name="Roscito J.G."/>
            <person name="Kirilenko B.M."/>
            <person name="Davalos L.M."/>
            <person name="Corthals A.P."/>
            <person name="Power M.L."/>
            <person name="Jones G."/>
            <person name="Ransome R.D."/>
            <person name="Dechmann D.K.N."/>
            <person name="Locatelli A.G."/>
            <person name="Puechmaille S.J."/>
            <person name="Fedrigo O."/>
            <person name="Jarvis E.D."/>
            <person name="Hiller M."/>
            <person name="Vernes S.C."/>
            <person name="Myers E.W."/>
            <person name="Teeling E.C."/>
        </authorList>
    </citation>
    <scope>NUCLEOTIDE SEQUENCE [LARGE SCALE GENOMIC DNA]</scope>
    <source>
        <strain evidence="2">MRouAeg1</strain>
        <tissue evidence="2">Muscle</tissue>
    </source>
</reference>
<keyword evidence="3" id="KW-1185">Reference proteome</keyword>
<dbReference type="EMBL" id="JACASE010000010">
    <property type="protein sequence ID" value="KAF6431770.1"/>
    <property type="molecule type" value="Genomic_DNA"/>
</dbReference>
<evidence type="ECO:0000313" key="3">
    <source>
        <dbReference type="Proteomes" id="UP000593571"/>
    </source>
</evidence>
<feature type="region of interest" description="Disordered" evidence="1">
    <location>
        <begin position="79"/>
        <end position="102"/>
    </location>
</feature>
<dbReference type="AlphaFoldDB" id="A0A7J8E8V0"/>
<proteinExistence type="predicted"/>
<sequence length="166" mass="18484">MTVLKQYLGGPLGLSLYVFMLQICNITPLEKKPANGSLRSWRGRTTRKMLHFGGVRRCGGKRHSVSLPPPRLLKAKCTPPDMRHRKGGGRAGQPGELVSFPARSSLPGLRRAKPSEMATRSRWASARPLRCDRRREVGPGAWRHPLQLGRLKALGNCVARWRCSLA</sequence>
<comment type="caution">
    <text evidence="2">The sequence shown here is derived from an EMBL/GenBank/DDBJ whole genome shotgun (WGS) entry which is preliminary data.</text>
</comment>
<accession>A0A7J8E8V0</accession>
<gene>
    <name evidence="2" type="ORF">HJG63_008247</name>
</gene>
<dbReference type="Proteomes" id="UP000593571">
    <property type="component" value="Unassembled WGS sequence"/>
</dbReference>
<evidence type="ECO:0000256" key="1">
    <source>
        <dbReference type="SAM" id="MobiDB-lite"/>
    </source>
</evidence>
<organism evidence="2 3">
    <name type="scientific">Rousettus aegyptiacus</name>
    <name type="common">Egyptian fruit bat</name>
    <name type="synonym">Pteropus aegyptiacus</name>
    <dbReference type="NCBI Taxonomy" id="9407"/>
    <lineage>
        <taxon>Eukaryota</taxon>
        <taxon>Metazoa</taxon>
        <taxon>Chordata</taxon>
        <taxon>Craniata</taxon>
        <taxon>Vertebrata</taxon>
        <taxon>Euteleostomi</taxon>
        <taxon>Mammalia</taxon>
        <taxon>Eutheria</taxon>
        <taxon>Laurasiatheria</taxon>
        <taxon>Chiroptera</taxon>
        <taxon>Yinpterochiroptera</taxon>
        <taxon>Pteropodoidea</taxon>
        <taxon>Pteropodidae</taxon>
        <taxon>Rousettinae</taxon>
        <taxon>Rousettus</taxon>
    </lineage>
</organism>
<evidence type="ECO:0000313" key="2">
    <source>
        <dbReference type="EMBL" id="KAF6431770.1"/>
    </source>
</evidence>
<protein>
    <submittedName>
        <fullName evidence="2">Uncharacterized protein</fullName>
    </submittedName>
</protein>